<dbReference type="SUPFAM" id="SSF102031">
    <property type="entry name" value="AXH domain"/>
    <property type="match status" value="1"/>
</dbReference>
<feature type="compositionally biased region" description="Low complexity" evidence="7">
    <location>
        <begin position="250"/>
        <end position="262"/>
    </location>
</feature>
<comment type="subcellular location">
    <subcellularLocation>
        <location evidence="1">Nucleus</location>
    </subcellularLocation>
</comment>
<evidence type="ECO:0000256" key="4">
    <source>
        <dbReference type="ARBA" id="ARBA00023125"/>
    </source>
</evidence>
<evidence type="ECO:0000256" key="7">
    <source>
        <dbReference type="SAM" id="MobiDB-lite"/>
    </source>
</evidence>
<organism evidence="9 13">
    <name type="scientific">Rotaria sordida</name>
    <dbReference type="NCBI Taxonomy" id="392033"/>
    <lineage>
        <taxon>Eukaryota</taxon>
        <taxon>Metazoa</taxon>
        <taxon>Spiralia</taxon>
        <taxon>Gnathifera</taxon>
        <taxon>Rotifera</taxon>
        <taxon>Eurotatoria</taxon>
        <taxon>Bdelloidea</taxon>
        <taxon>Philodinida</taxon>
        <taxon>Philodinidae</taxon>
        <taxon>Rotaria</taxon>
    </lineage>
</organism>
<dbReference type="Pfam" id="PF08517">
    <property type="entry name" value="AXH"/>
    <property type="match status" value="1"/>
</dbReference>
<accession>A0A814EWD6</accession>
<sequence length="291" mass="32939">MDPSTANTASKMTMPSTTFAIDRSNPNLSSSNFHQSLSLTSTNTCSNNRYSYPDILSSSSSTSSLNYTDLLRTWNYHRFITSALTTDHLSDNSSSDYYPRNGSLHQCYPHTLQKSLHHQTHDDILLKKFHRDTLVTLDTGELKNIQQLTKNDFLKSAKQSHQYSSVLARVDYIGSIDKSTGRVELRFYIDDIRKTASCYVLPAVPFFVHQYSCWSSISPEHTHHQCGLKCRQLECGDIIIAVTEQRKFSSSSSKINDKSNYSQQSSTSYVAEKYTNGQTSPSIKRHKSSNE</sequence>
<dbReference type="GO" id="GO:0005634">
    <property type="term" value="C:nucleus"/>
    <property type="evidence" value="ECO:0007669"/>
    <property type="project" value="UniProtKB-SubCell"/>
</dbReference>
<feature type="domain" description="AXH" evidence="8">
    <location>
        <begin position="117"/>
        <end position="250"/>
    </location>
</feature>
<evidence type="ECO:0000256" key="3">
    <source>
        <dbReference type="ARBA" id="ARBA00023015"/>
    </source>
</evidence>
<keyword evidence="3" id="KW-0805">Transcription regulation</keyword>
<keyword evidence="6" id="KW-0539">Nucleus</keyword>
<dbReference type="InterPro" id="IPR003652">
    <property type="entry name" value="Ataxin_AXH_dom"/>
</dbReference>
<dbReference type="Proteomes" id="UP000663889">
    <property type="component" value="Unassembled WGS sequence"/>
</dbReference>
<dbReference type="Proteomes" id="UP000663823">
    <property type="component" value="Unassembled WGS sequence"/>
</dbReference>
<keyword evidence="5" id="KW-0804">Transcription</keyword>
<evidence type="ECO:0000256" key="1">
    <source>
        <dbReference type="ARBA" id="ARBA00004123"/>
    </source>
</evidence>
<evidence type="ECO:0000313" key="11">
    <source>
        <dbReference type="EMBL" id="CAF3590002.1"/>
    </source>
</evidence>
<evidence type="ECO:0000313" key="10">
    <source>
        <dbReference type="EMBL" id="CAF1070813.1"/>
    </source>
</evidence>
<evidence type="ECO:0000313" key="9">
    <source>
        <dbReference type="EMBL" id="CAF0977746.1"/>
    </source>
</evidence>
<dbReference type="GO" id="GO:0006355">
    <property type="term" value="P:regulation of DNA-templated transcription"/>
    <property type="evidence" value="ECO:0007669"/>
    <property type="project" value="InterPro"/>
</dbReference>
<keyword evidence="4" id="KW-0238">DNA-binding</keyword>
<evidence type="ECO:0000313" key="13">
    <source>
        <dbReference type="Proteomes" id="UP000663882"/>
    </source>
</evidence>
<dbReference type="OrthoDB" id="10000452at2759"/>
<evidence type="ECO:0000256" key="2">
    <source>
        <dbReference type="ARBA" id="ARBA00022491"/>
    </source>
</evidence>
<name>A0A814EWD6_9BILA</name>
<dbReference type="EMBL" id="CAJNOO010000558">
    <property type="protein sequence ID" value="CAF0977746.1"/>
    <property type="molecule type" value="Genomic_DNA"/>
</dbReference>
<proteinExistence type="predicted"/>
<dbReference type="AlphaFoldDB" id="A0A814EWD6"/>
<gene>
    <name evidence="11" type="ORF">FNK824_LOCUS2872</name>
    <name evidence="12" type="ORF">OTI717_LOCUS13336</name>
    <name evidence="9" type="ORF">RFH988_LOCUS12978</name>
    <name evidence="10" type="ORF">SEV965_LOCUS14347</name>
</gene>
<dbReference type="PROSITE" id="PS51148">
    <property type="entry name" value="AXH"/>
    <property type="match status" value="1"/>
</dbReference>
<keyword evidence="2" id="KW-0678">Repressor</keyword>
<feature type="region of interest" description="Disordered" evidence="7">
    <location>
        <begin position="1"/>
        <end position="21"/>
    </location>
</feature>
<protein>
    <recommendedName>
        <fullName evidence="8">AXH domain-containing protein</fullName>
    </recommendedName>
</protein>
<reference evidence="9" key="1">
    <citation type="submission" date="2021-02" db="EMBL/GenBank/DDBJ databases">
        <authorList>
            <person name="Nowell W R."/>
        </authorList>
    </citation>
    <scope>NUCLEOTIDE SEQUENCE</scope>
</reference>
<dbReference type="InterPro" id="IPR043404">
    <property type="entry name" value="ATAXIN1-like"/>
</dbReference>
<comment type="caution">
    <text evidence="9">The sequence shown here is derived from an EMBL/GenBank/DDBJ whole genome shotgun (WGS) entry which is preliminary data.</text>
</comment>
<evidence type="ECO:0000313" key="12">
    <source>
        <dbReference type="EMBL" id="CAF3713366.1"/>
    </source>
</evidence>
<evidence type="ECO:0000259" key="8">
    <source>
        <dbReference type="PROSITE" id="PS51148"/>
    </source>
</evidence>
<dbReference type="Proteomes" id="UP000663882">
    <property type="component" value="Unassembled WGS sequence"/>
</dbReference>
<dbReference type="PANTHER" id="PTHR13392:SF13">
    <property type="entry name" value="AXH DOMAIN-CONTAINING PROTEIN"/>
    <property type="match status" value="1"/>
</dbReference>
<dbReference type="GO" id="GO:0003723">
    <property type="term" value="F:RNA binding"/>
    <property type="evidence" value="ECO:0007669"/>
    <property type="project" value="InterPro"/>
</dbReference>
<dbReference type="SMART" id="SM00536">
    <property type="entry name" value="AXH"/>
    <property type="match status" value="1"/>
</dbReference>
<evidence type="ECO:0000256" key="6">
    <source>
        <dbReference type="ARBA" id="ARBA00023242"/>
    </source>
</evidence>
<dbReference type="EMBL" id="CAJNOU010000711">
    <property type="protein sequence ID" value="CAF1070813.1"/>
    <property type="molecule type" value="Genomic_DNA"/>
</dbReference>
<feature type="compositionally biased region" description="Polar residues" evidence="7">
    <location>
        <begin position="263"/>
        <end position="282"/>
    </location>
</feature>
<dbReference type="Proteomes" id="UP000663874">
    <property type="component" value="Unassembled WGS sequence"/>
</dbReference>
<dbReference type="EMBL" id="CAJOAX010001413">
    <property type="protein sequence ID" value="CAF3713366.1"/>
    <property type="molecule type" value="Genomic_DNA"/>
</dbReference>
<feature type="region of interest" description="Disordered" evidence="7">
    <location>
        <begin position="250"/>
        <end position="291"/>
    </location>
</feature>
<evidence type="ECO:0000256" key="5">
    <source>
        <dbReference type="ARBA" id="ARBA00023163"/>
    </source>
</evidence>
<dbReference type="PANTHER" id="PTHR13392">
    <property type="entry name" value="ATAXIN 1"/>
    <property type="match status" value="1"/>
</dbReference>
<dbReference type="EMBL" id="CAJOBE010000181">
    <property type="protein sequence ID" value="CAF3590002.1"/>
    <property type="molecule type" value="Genomic_DNA"/>
</dbReference>
<dbReference type="GO" id="GO:0003677">
    <property type="term" value="F:DNA binding"/>
    <property type="evidence" value="ECO:0007669"/>
    <property type="project" value="UniProtKB-KW"/>
</dbReference>
<dbReference type="InterPro" id="IPR036096">
    <property type="entry name" value="Ataxin_AXH_dom_sf"/>
</dbReference>